<evidence type="ECO:0000256" key="1">
    <source>
        <dbReference type="SAM" id="MobiDB-lite"/>
    </source>
</evidence>
<sequence>MNNLNKLYLSMLEAWGAKMEPDHSLVMVLDGEKYPIKVDGMNVYLPVDTVLDGNTMDKVFFHPACESIISRETEIFKVIRKLTGMKLLDTFKKLPLVLFNIASKRSNKNLRSDLVDIIDPLRDVKEATRKEVMNLFEQMRVDLEENATVDNRFIHFQTTRGGRSKVGGEKICYKAKPIFPFYSEMAKKLNRSEGLPDNQSVDVNGCQISVGGLRIAVGIFKAVFPEIDTPDFYEFEYHHPDAARLCAFSGAYVNVAESINSLQNSFRTEFDKVGVYGLEVGFFEKMDNISEFYKQVPAMNYNSQNTVADSSSGKSHLIDQVINTQSVISQNQPQQNPQQHIGGDSNNGFRSVVEASMQPGEVYQGWYYDQNTSFYIHTTMSTAGQVSYRITRAGNLLSREYNGVPQQQGMYPGYGQYYQQQYMQPIAYANVGAPQQQYVVATPQMQPSVVNTGYQQPSIVTF</sequence>
<evidence type="ECO:0000313" key="3">
    <source>
        <dbReference type="Proteomes" id="UP000662782"/>
    </source>
</evidence>
<protein>
    <submittedName>
        <fullName evidence="2">Uncharacterized protein</fullName>
    </submittedName>
</protein>
<organism evidence="2 3">
    <name type="scientific">Klebsiella phage Miami</name>
    <dbReference type="NCBI Taxonomy" id="2767581"/>
    <lineage>
        <taxon>Viruses</taxon>
        <taxon>Duplodnaviria</taxon>
        <taxon>Heunggongvirae</taxon>
        <taxon>Uroviricota</taxon>
        <taxon>Caudoviricetes</taxon>
        <taxon>Chimalliviridae</taxon>
        <taxon>Miamivirus</taxon>
        <taxon>Miamivirus miami</taxon>
    </lineage>
</organism>
<proteinExistence type="predicted"/>
<dbReference type="Proteomes" id="UP000662782">
    <property type="component" value="Segment"/>
</dbReference>
<feature type="compositionally biased region" description="Low complexity" evidence="1">
    <location>
        <begin position="330"/>
        <end position="339"/>
    </location>
</feature>
<name>A0A873WNZ1_9CAUD</name>
<gene>
    <name evidence="2" type="ORF">CPT_Miami_296</name>
</gene>
<keyword evidence="3" id="KW-1185">Reference proteome</keyword>
<feature type="region of interest" description="Disordered" evidence="1">
    <location>
        <begin position="329"/>
        <end position="348"/>
    </location>
</feature>
<accession>A0A873WNZ1</accession>
<dbReference type="EMBL" id="MT701590">
    <property type="protein sequence ID" value="QPB09391.1"/>
    <property type="molecule type" value="Genomic_DNA"/>
</dbReference>
<reference evidence="2 3" key="1">
    <citation type="submission" date="2020-07" db="EMBL/GenBank/DDBJ databases">
        <title>Complete genome sequence of Klebsiella pneumoniae phage Miami.</title>
        <authorList>
            <person name="Mora D.A."/>
            <person name="Lessor L."/>
            <person name="Gill J."/>
            <person name="Liu M."/>
        </authorList>
    </citation>
    <scope>NUCLEOTIDE SEQUENCE [LARGE SCALE GENOMIC DNA]</scope>
</reference>
<evidence type="ECO:0000313" key="2">
    <source>
        <dbReference type="EMBL" id="QPB09391.1"/>
    </source>
</evidence>